<dbReference type="GO" id="GO:0000976">
    <property type="term" value="F:transcription cis-regulatory region binding"/>
    <property type="evidence" value="ECO:0007669"/>
    <property type="project" value="TreeGrafter"/>
</dbReference>
<dbReference type="SUPFAM" id="SSF53822">
    <property type="entry name" value="Periplasmic binding protein-like I"/>
    <property type="match status" value="1"/>
</dbReference>
<keyword evidence="2" id="KW-0805">Transcription regulation</keyword>
<dbReference type="AlphaFoldDB" id="A0A0R1ET07"/>
<dbReference type="Gene3D" id="3.40.50.2300">
    <property type="match status" value="2"/>
</dbReference>
<dbReference type="GO" id="GO:0003700">
    <property type="term" value="F:DNA-binding transcription factor activity"/>
    <property type="evidence" value="ECO:0007669"/>
    <property type="project" value="TreeGrafter"/>
</dbReference>
<dbReference type="PATRIC" id="fig|1423816.3.peg.2898"/>
<comment type="caution">
    <text evidence="6">The sequence shown here is derived from an EMBL/GenBank/DDBJ whole genome shotgun (WGS) entry which is preliminary data.</text>
</comment>
<dbReference type="RefSeq" id="WP_010492786.1">
    <property type="nucleotide sequence ID" value="NZ_AZCT01000007.1"/>
</dbReference>
<evidence type="ECO:0000313" key="6">
    <source>
        <dbReference type="EMBL" id="KRK12437.1"/>
    </source>
</evidence>
<evidence type="ECO:0000256" key="4">
    <source>
        <dbReference type="ARBA" id="ARBA00023163"/>
    </source>
</evidence>
<evidence type="ECO:0000256" key="2">
    <source>
        <dbReference type="ARBA" id="ARBA00023015"/>
    </source>
</evidence>
<proteinExistence type="predicted"/>
<keyword evidence="1" id="KW-0678">Repressor</keyword>
<evidence type="ECO:0000313" key="7">
    <source>
        <dbReference type="Proteomes" id="UP000051984"/>
    </source>
</evidence>
<name>A0A0R1ET07_LACZE</name>
<dbReference type="PROSITE" id="PS00356">
    <property type="entry name" value="HTH_LACI_1"/>
    <property type="match status" value="1"/>
</dbReference>
<dbReference type="PROSITE" id="PS50932">
    <property type="entry name" value="HTH_LACI_2"/>
    <property type="match status" value="1"/>
</dbReference>
<dbReference type="PANTHER" id="PTHR30146:SF95">
    <property type="entry name" value="RIBOSE OPERON REPRESSOR"/>
    <property type="match status" value="1"/>
</dbReference>
<dbReference type="SUPFAM" id="SSF47413">
    <property type="entry name" value="lambda repressor-like DNA-binding domains"/>
    <property type="match status" value="1"/>
</dbReference>
<accession>A0A0R1ET07</accession>
<dbReference type="Pfam" id="PF00356">
    <property type="entry name" value="LacI"/>
    <property type="match status" value="1"/>
</dbReference>
<dbReference type="Proteomes" id="UP000051984">
    <property type="component" value="Unassembled WGS sequence"/>
</dbReference>
<dbReference type="PRINTS" id="PR00036">
    <property type="entry name" value="HTHLACI"/>
</dbReference>
<dbReference type="PANTHER" id="PTHR30146">
    <property type="entry name" value="LACI-RELATED TRANSCRIPTIONAL REPRESSOR"/>
    <property type="match status" value="1"/>
</dbReference>
<dbReference type="Pfam" id="PF13377">
    <property type="entry name" value="Peripla_BP_3"/>
    <property type="match status" value="1"/>
</dbReference>
<evidence type="ECO:0000256" key="1">
    <source>
        <dbReference type="ARBA" id="ARBA00022491"/>
    </source>
</evidence>
<organism evidence="6 7">
    <name type="scientific">Lacticaseibacillus zeae DSM 20178 = KCTC 3804</name>
    <dbReference type="NCBI Taxonomy" id="1423816"/>
    <lineage>
        <taxon>Bacteria</taxon>
        <taxon>Bacillati</taxon>
        <taxon>Bacillota</taxon>
        <taxon>Bacilli</taxon>
        <taxon>Lactobacillales</taxon>
        <taxon>Lactobacillaceae</taxon>
        <taxon>Lacticaseibacillus</taxon>
    </lineage>
</organism>
<dbReference type="Gene3D" id="1.10.260.40">
    <property type="entry name" value="lambda repressor-like DNA-binding domains"/>
    <property type="match status" value="1"/>
</dbReference>
<dbReference type="SMART" id="SM00354">
    <property type="entry name" value="HTH_LACI"/>
    <property type="match status" value="1"/>
</dbReference>
<dbReference type="InterPro" id="IPR046335">
    <property type="entry name" value="LacI/GalR-like_sensor"/>
</dbReference>
<reference evidence="6 7" key="1">
    <citation type="journal article" date="2015" name="Genome Announc.">
        <title>Expanding the biotechnology potential of lactobacilli through comparative genomics of 213 strains and associated genera.</title>
        <authorList>
            <person name="Sun Z."/>
            <person name="Harris H.M."/>
            <person name="McCann A."/>
            <person name="Guo C."/>
            <person name="Argimon S."/>
            <person name="Zhang W."/>
            <person name="Yang X."/>
            <person name="Jeffery I.B."/>
            <person name="Cooney J.C."/>
            <person name="Kagawa T.F."/>
            <person name="Liu W."/>
            <person name="Song Y."/>
            <person name="Salvetti E."/>
            <person name="Wrobel A."/>
            <person name="Rasinkangas P."/>
            <person name="Parkhill J."/>
            <person name="Rea M.C."/>
            <person name="O'Sullivan O."/>
            <person name="Ritari J."/>
            <person name="Douillard F.P."/>
            <person name="Paul Ross R."/>
            <person name="Yang R."/>
            <person name="Briner A.E."/>
            <person name="Felis G.E."/>
            <person name="de Vos W.M."/>
            <person name="Barrangou R."/>
            <person name="Klaenhammer T.R."/>
            <person name="Caufield P.W."/>
            <person name="Cui Y."/>
            <person name="Zhang H."/>
            <person name="O'Toole P.W."/>
        </authorList>
    </citation>
    <scope>NUCLEOTIDE SEQUENCE [LARGE SCALE GENOMIC DNA]</scope>
    <source>
        <strain evidence="6 7">DSM 20178</strain>
    </source>
</reference>
<evidence type="ECO:0000259" key="5">
    <source>
        <dbReference type="PROSITE" id="PS50932"/>
    </source>
</evidence>
<evidence type="ECO:0000256" key="3">
    <source>
        <dbReference type="ARBA" id="ARBA00023125"/>
    </source>
</evidence>
<protein>
    <submittedName>
        <fullName evidence="6">Sucrose operon repressor</fullName>
    </submittedName>
</protein>
<dbReference type="EMBL" id="AZCT01000007">
    <property type="protein sequence ID" value="KRK12437.1"/>
    <property type="molecule type" value="Genomic_DNA"/>
</dbReference>
<gene>
    <name evidence="6" type="ORF">FD51_GL002785</name>
</gene>
<dbReference type="InterPro" id="IPR028082">
    <property type="entry name" value="Peripla_BP_I"/>
</dbReference>
<keyword evidence="4" id="KW-0804">Transcription</keyword>
<dbReference type="eggNOG" id="COG1609">
    <property type="taxonomic scope" value="Bacteria"/>
</dbReference>
<dbReference type="InterPro" id="IPR010982">
    <property type="entry name" value="Lambda_DNA-bd_dom_sf"/>
</dbReference>
<dbReference type="CDD" id="cd06291">
    <property type="entry name" value="PBP1_Qymf-like"/>
    <property type="match status" value="1"/>
</dbReference>
<sequence length="326" mass="35738">MTVKLEDVAKLAGVSPTTVSRVINNYGAISDKTKKAVHAAMNQLNYRPNTLARSLQGKSPHLIGLIFYDVSHPFFGELVSRLENLLFERGYKAILCNSANDPEKEREYLRLLAANQVDGIIAGAHNENIPEYKAYGLPIVSFDRNLAPTIPIVSSDNAQGGRLAASVLSANGVQAPLIITGKELPNSPTNARSQGFHDYFAAHGIESATMAIPFETAAAIRRTEIQRLLTKGQYDGIFCTDDLTAMQVHQQALTMGIRVPDDLKLIGYDGTRFIQNYYPALTTIVQPLDDISKLLVDLLLTRINDHKADLDPNYLLPVSLHQGITA</sequence>
<dbReference type="CDD" id="cd01392">
    <property type="entry name" value="HTH_LacI"/>
    <property type="match status" value="1"/>
</dbReference>
<feature type="domain" description="HTH lacI-type" evidence="5">
    <location>
        <begin position="3"/>
        <end position="57"/>
    </location>
</feature>
<dbReference type="InterPro" id="IPR000843">
    <property type="entry name" value="HTH_LacI"/>
</dbReference>
<keyword evidence="3" id="KW-0238">DNA-binding</keyword>